<sequence length="139" mass="14854">MIVLDTNVLSEILRPAPEARVIAWLEAQPRLALFTTTVTQAEILYGVRVLPAGQRRAALLDAVQAVFALDFAGQILSFEGDAAAAYAEIAAARRSAGRPISQFDATIAAITRSHGASLATRNVRDFSDCGIEMIDPWAG</sequence>
<keyword evidence="2" id="KW-1185">Reference proteome</keyword>
<name>A0ACD3SNT1_9BURK</name>
<accession>A0ACD3SNT1</accession>
<evidence type="ECO:0000313" key="2">
    <source>
        <dbReference type="Proteomes" id="UP000004277"/>
    </source>
</evidence>
<dbReference type="Proteomes" id="UP000004277">
    <property type="component" value="Unassembled WGS sequence"/>
</dbReference>
<proteinExistence type="predicted"/>
<reference evidence="1" key="1">
    <citation type="submission" date="2019-05" db="EMBL/GenBank/DDBJ databases">
        <title>Revised genome assembly of Burkholderiaceae (previously Ralstonia) sp. PBA.</title>
        <authorList>
            <person name="Gan H.M."/>
        </authorList>
    </citation>
    <scope>NUCLEOTIDE SEQUENCE</scope>
    <source>
        <strain evidence="1">PBA</strain>
    </source>
</reference>
<evidence type="ECO:0000313" key="1">
    <source>
        <dbReference type="EMBL" id="TMS57813.1"/>
    </source>
</evidence>
<dbReference type="EMBL" id="AKCV02000017">
    <property type="protein sequence ID" value="TMS57813.1"/>
    <property type="molecule type" value="Genomic_DNA"/>
</dbReference>
<comment type="caution">
    <text evidence="1">The sequence shown here is derived from an EMBL/GenBank/DDBJ whole genome shotgun (WGS) entry which is preliminary data.</text>
</comment>
<gene>
    <name evidence="1" type="ORF">MW7_010055</name>
</gene>
<organism evidence="1 2">
    <name type="scientific">Imbroritus primus</name>
    <dbReference type="NCBI Taxonomy" id="3058603"/>
    <lineage>
        <taxon>Bacteria</taxon>
        <taxon>Pseudomonadati</taxon>
        <taxon>Pseudomonadota</taxon>
        <taxon>Betaproteobacteria</taxon>
        <taxon>Burkholderiales</taxon>
        <taxon>Burkholderiaceae</taxon>
        <taxon>Imbroritus</taxon>
    </lineage>
</organism>
<protein>
    <submittedName>
        <fullName evidence="1">Type II toxin-antitoxin system VapC family toxin</fullName>
    </submittedName>
</protein>